<keyword evidence="2" id="KW-1185">Reference proteome</keyword>
<name>A0ABU4HNU8_9ACTN</name>
<dbReference type="EMBL" id="JAWSTH010000008">
    <property type="protein sequence ID" value="MDW5593719.1"/>
    <property type="molecule type" value="Genomic_DNA"/>
</dbReference>
<dbReference type="RefSeq" id="WP_318595978.1">
    <property type="nucleotide sequence ID" value="NZ_JAWSTH010000008.1"/>
</dbReference>
<dbReference type="Proteomes" id="UP001284601">
    <property type="component" value="Unassembled WGS sequence"/>
</dbReference>
<proteinExistence type="predicted"/>
<reference evidence="2" key="1">
    <citation type="submission" date="2023-07" db="EMBL/GenBank/DDBJ databases">
        <title>Conexibacter stalactiti sp. nov., isolated from stalactites in a lava cave and emended description of the genus Conexibacter.</title>
        <authorList>
            <person name="Lee S.D."/>
        </authorList>
    </citation>
    <scope>NUCLEOTIDE SEQUENCE [LARGE SCALE GENOMIC DNA]</scope>
    <source>
        <strain evidence="2">KCTC 39840</strain>
    </source>
</reference>
<comment type="caution">
    <text evidence="1">The sequence shown here is derived from an EMBL/GenBank/DDBJ whole genome shotgun (WGS) entry which is preliminary data.</text>
</comment>
<evidence type="ECO:0000313" key="1">
    <source>
        <dbReference type="EMBL" id="MDW5593719.1"/>
    </source>
</evidence>
<gene>
    <name evidence="1" type="ORF">R7226_05200</name>
</gene>
<accession>A0ABU4HNU8</accession>
<protein>
    <recommendedName>
        <fullName evidence="3">Htaa domain-containing protein</fullName>
    </recommendedName>
</protein>
<evidence type="ECO:0008006" key="3">
    <source>
        <dbReference type="Google" id="ProtNLM"/>
    </source>
</evidence>
<sequence>MAATFAVAAPANAADTVELDGGTTTLKLDGKTVRALRSAGITVAANKPAKVSGTTARFPISGGDIDPANAKGTIAHKGGLTLRMGRTKVALTAITLNTGKKTVTAKSGSRTITVGSLSGGKVSRDGFATSVAGVKVKLGKAAAGTLNRAFGVRTFKSGLALGTAAVDPTTDEIAFDRGSTTLTFNAQTAGGLRALGVNVAPVAPATADPATGGLIFPVTGGVVNTTNLSGRITHSGGLTLGTLALSDPVITLGSTVTLGVNLGTIADIALSGAPAIDPATRTVRVAGAVRLNEFAATALNQLFGRPIFAPGAEIATASLNATAR</sequence>
<evidence type="ECO:0000313" key="2">
    <source>
        <dbReference type="Proteomes" id="UP001284601"/>
    </source>
</evidence>
<organism evidence="1 2">
    <name type="scientific">Conexibacter stalactiti</name>
    <dbReference type="NCBI Taxonomy" id="1940611"/>
    <lineage>
        <taxon>Bacteria</taxon>
        <taxon>Bacillati</taxon>
        <taxon>Actinomycetota</taxon>
        <taxon>Thermoleophilia</taxon>
        <taxon>Solirubrobacterales</taxon>
        <taxon>Conexibacteraceae</taxon>
        <taxon>Conexibacter</taxon>
    </lineage>
</organism>